<dbReference type="Proteomes" id="UP000012313">
    <property type="component" value="Unassembled WGS sequence"/>
</dbReference>
<evidence type="ECO:0000313" key="1">
    <source>
        <dbReference type="EMBL" id="EMY79149.1"/>
    </source>
</evidence>
<dbReference type="AlphaFoldDB" id="N1WPU4"/>
<dbReference type="InterPro" id="IPR058093">
    <property type="entry name" value="LA_2272-like"/>
</dbReference>
<evidence type="ECO:0000313" key="2">
    <source>
        <dbReference type="Proteomes" id="UP000012313"/>
    </source>
</evidence>
<organism evidence="1 2">
    <name type="scientific">Leptospira weilii serovar Ranarum str. ICFT</name>
    <dbReference type="NCBI Taxonomy" id="1218598"/>
    <lineage>
        <taxon>Bacteria</taxon>
        <taxon>Pseudomonadati</taxon>
        <taxon>Spirochaetota</taxon>
        <taxon>Spirochaetia</taxon>
        <taxon>Leptospirales</taxon>
        <taxon>Leptospiraceae</taxon>
        <taxon>Leptospira</taxon>
    </lineage>
</organism>
<reference evidence="1" key="1">
    <citation type="submission" date="2013-03" db="EMBL/GenBank/DDBJ databases">
        <authorList>
            <person name="Harkins D.M."/>
            <person name="Durkin A.S."/>
            <person name="Brinkac L.M."/>
            <person name="Haft D.H."/>
            <person name="Selengut J.D."/>
            <person name="Sanka R."/>
            <person name="DePew J."/>
            <person name="Purushe J."/>
            <person name="Hartskeerl R.A."/>
            <person name="Ahmed A."/>
            <person name="van der Linden H."/>
            <person name="Goris M.G.A."/>
            <person name="Vinetz J.M."/>
            <person name="Sutton G.G."/>
            <person name="Nierman W.C."/>
            <person name="Fouts D.E."/>
        </authorList>
    </citation>
    <scope>NUCLEOTIDE SEQUENCE [LARGE SCALE GENOMIC DNA]</scope>
    <source>
        <strain evidence="1">ICFT</strain>
    </source>
</reference>
<sequence>MFYATFHFLHSALRLSMRPRNDSSVHYQNSFQYGNGNLQAESPHGEVKNLYGLNAGIVNAVKNRIIGAQVGILNFARNLIGIQIGAVNLTHRKHAGLKIGLFNFGVPLHALAPDSVDIPTTRIGVSIGIANFETQNGNISIGIYNYEAGINIGIINISDPHHKQIQIEIINYCPNNTIPIMIVANYCSNSSIQPKSQETIDTTVEPAK</sequence>
<protein>
    <submittedName>
        <fullName evidence="1">Uncharacterized protein</fullName>
    </submittedName>
</protein>
<dbReference type="STRING" id="1218598.LEP1GSC060_0944"/>
<accession>N1WPU4</accession>
<dbReference type="EMBL" id="AOHC02000014">
    <property type="protein sequence ID" value="EMY79149.1"/>
    <property type="molecule type" value="Genomic_DNA"/>
</dbReference>
<keyword evidence="2" id="KW-1185">Reference proteome</keyword>
<dbReference type="NCBIfam" id="NF047435">
    <property type="entry name" value="LA_2272_fam_lipo"/>
    <property type="match status" value="1"/>
</dbReference>
<dbReference type="NCBIfam" id="NF047436">
    <property type="entry name" value="LA_2272_repeat"/>
    <property type="match status" value="3"/>
</dbReference>
<comment type="caution">
    <text evidence="1">The sequence shown here is derived from an EMBL/GenBank/DDBJ whole genome shotgun (WGS) entry which is preliminary data.</text>
</comment>
<proteinExistence type="predicted"/>
<name>N1WPU4_9LEPT</name>
<gene>
    <name evidence="1" type="ORF">LEP1GSC060_0944</name>
</gene>